<proteinExistence type="predicted"/>
<protein>
    <submittedName>
        <fullName evidence="2">Uncharacterized protein</fullName>
    </submittedName>
</protein>
<accession>A0AA36MNM5</accession>
<dbReference type="Proteomes" id="UP001178507">
    <property type="component" value="Unassembled WGS sequence"/>
</dbReference>
<organism evidence="2 3">
    <name type="scientific">Effrenium voratum</name>
    <dbReference type="NCBI Taxonomy" id="2562239"/>
    <lineage>
        <taxon>Eukaryota</taxon>
        <taxon>Sar</taxon>
        <taxon>Alveolata</taxon>
        <taxon>Dinophyceae</taxon>
        <taxon>Suessiales</taxon>
        <taxon>Symbiodiniaceae</taxon>
        <taxon>Effrenium</taxon>
    </lineage>
</organism>
<evidence type="ECO:0000256" key="1">
    <source>
        <dbReference type="SAM" id="Coils"/>
    </source>
</evidence>
<evidence type="ECO:0000313" key="3">
    <source>
        <dbReference type="Proteomes" id="UP001178507"/>
    </source>
</evidence>
<keyword evidence="1" id="KW-0175">Coiled coil</keyword>
<reference evidence="2" key="1">
    <citation type="submission" date="2023-08" db="EMBL/GenBank/DDBJ databases">
        <authorList>
            <person name="Chen Y."/>
            <person name="Shah S."/>
            <person name="Dougan E. K."/>
            <person name="Thang M."/>
            <person name="Chan C."/>
        </authorList>
    </citation>
    <scope>NUCLEOTIDE SEQUENCE</scope>
</reference>
<dbReference type="EMBL" id="CAUJNA010000267">
    <property type="protein sequence ID" value="CAJ1374640.1"/>
    <property type="molecule type" value="Genomic_DNA"/>
</dbReference>
<name>A0AA36MNM5_9DINO</name>
<sequence>MFRTPCTPWASQLRAPFSRCSVGVALGQRTGDSSGLPHLPVKTLGRLLAQPGALNSVDFERAVGYAMAKVEDMDGKDCIRVLGALSESATRPELPQLRALGAQLSERLEDISNSDLAALASNLARVSQPVAPVFARLSGAFGRRVSAANPKQLTEVASAFARARLADRRLFPRMAQAAVRQLHLFGPKDLSAFVSSFAALGLCHEPLLAAGAPLLASLGPRLDALDLALVAFGYAQFFLVFPPVVAMLSQRLPARASELPPERLAELAVSCGRLQVAPKELLALWARQLELRDLSPELFGQVSKSLSLLGLASSPRIQALLAAECRARLKDLAPDPVEGAWWVLDLLECLGLAAEDARAKHGGLVVDFWVLALDALLPALAGVVESLSPEELATCYRSLRQLPPSLAASAESASIRGAVHRGLALRSMGLVAVEAFDYVFLTSVVYSQLCLYPELCGSNAKDAEPESEVWSMISSSFSSGYARWRELSPGDIDVHTEFQVAALSLLETEPSDVRVETRLSASNLRPVAMELQELLGELGQSCRQCWVGPFETLQAESTGFCLMPETAYFRSGGEALELCAERAAEVQLVRRHRRTEVLSFAAWRRMGKAARRAWLEQRLPEKRAEHREKALENLARAQEIFQDKDNQLQACQARYTQVMKALNEKRAKRDHLKDQACATR</sequence>
<comment type="caution">
    <text evidence="2">The sequence shown here is derived from an EMBL/GenBank/DDBJ whole genome shotgun (WGS) entry which is preliminary data.</text>
</comment>
<keyword evidence="3" id="KW-1185">Reference proteome</keyword>
<evidence type="ECO:0000313" key="2">
    <source>
        <dbReference type="EMBL" id="CAJ1374640.1"/>
    </source>
</evidence>
<gene>
    <name evidence="2" type="ORF">EVOR1521_LOCUS4137</name>
</gene>
<feature type="coiled-coil region" evidence="1">
    <location>
        <begin position="627"/>
        <end position="654"/>
    </location>
</feature>
<dbReference type="AlphaFoldDB" id="A0AA36MNM5"/>